<dbReference type="EMBL" id="CAAALY010021688">
    <property type="protein sequence ID" value="VEL14591.1"/>
    <property type="molecule type" value="Genomic_DNA"/>
</dbReference>
<comment type="caution">
    <text evidence="1">The sequence shown here is derived from an EMBL/GenBank/DDBJ whole genome shotgun (WGS) entry which is preliminary data.</text>
</comment>
<reference evidence="1" key="1">
    <citation type="submission" date="2018-11" db="EMBL/GenBank/DDBJ databases">
        <authorList>
            <consortium name="Pathogen Informatics"/>
        </authorList>
    </citation>
    <scope>NUCLEOTIDE SEQUENCE</scope>
</reference>
<evidence type="ECO:0000313" key="2">
    <source>
        <dbReference type="Proteomes" id="UP000784294"/>
    </source>
</evidence>
<name>A0A3S4ZXQ8_9PLAT</name>
<keyword evidence="2" id="KW-1185">Reference proteome</keyword>
<evidence type="ECO:0000313" key="1">
    <source>
        <dbReference type="EMBL" id="VEL14591.1"/>
    </source>
</evidence>
<dbReference type="Proteomes" id="UP000784294">
    <property type="component" value="Unassembled WGS sequence"/>
</dbReference>
<dbReference type="AlphaFoldDB" id="A0A3S4ZXQ8"/>
<accession>A0A3S4ZXQ8</accession>
<organism evidence="1 2">
    <name type="scientific">Protopolystoma xenopodis</name>
    <dbReference type="NCBI Taxonomy" id="117903"/>
    <lineage>
        <taxon>Eukaryota</taxon>
        <taxon>Metazoa</taxon>
        <taxon>Spiralia</taxon>
        <taxon>Lophotrochozoa</taxon>
        <taxon>Platyhelminthes</taxon>
        <taxon>Monogenea</taxon>
        <taxon>Polyopisthocotylea</taxon>
        <taxon>Polystomatidea</taxon>
        <taxon>Polystomatidae</taxon>
        <taxon>Protopolystoma</taxon>
    </lineage>
</organism>
<dbReference type="OrthoDB" id="6279537at2759"/>
<gene>
    <name evidence="1" type="ORF">PXEA_LOCUS8031</name>
</gene>
<protein>
    <submittedName>
        <fullName evidence="1">Uncharacterized protein</fullName>
    </submittedName>
</protein>
<sequence>MVGRCPKACGSSNEDLLRYAADSKNFLLRPHATFIYFISANLQVWRLSDHELISSFRADLQQTRPTAAVAAAALFRGHQSAVVVAASNPGISELALLPTIPGAGLRLERLTPSATAKTSQIPLTGESADERLRTGATALACRLISSAADGGLRLRCLVPRPKPFMLSS</sequence>
<proteinExistence type="predicted"/>